<reference evidence="1 2" key="1">
    <citation type="journal article" date="2014" name="World J. Microbiol. Biotechnol.">
        <title>Biodiversity and physiological characteristics of Antarctic and Arctic lichens-associated bacteria.</title>
        <authorList>
            <person name="Lee Y.M."/>
            <person name="Kim E.H."/>
            <person name="Lee H.K."/>
            <person name="Hong S.G."/>
        </authorList>
    </citation>
    <scope>NUCLEOTIDE SEQUENCE [LARGE SCALE GENOMIC DNA]</scope>
    <source>
        <strain evidence="1 2">PAMC 26569</strain>
        <plasmid evidence="1">unnamed2</plasmid>
    </source>
</reference>
<proteinExistence type="predicted"/>
<evidence type="ECO:0000313" key="2">
    <source>
        <dbReference type="Proteomes" id="UP000500767"/>
    </source>
</evidence>
<name>A0A6M8HZS7_9PROT</name>
<sequence>MLYLGVGTCAMRMTVGKAFAFDGASPITFDAGPLGPLQISGGMTGYTYALSGTGDAARPGLLGTDRSFGDEFLNGLIRLRKSDGLIQFTVQMGSTTSLTLGTEPSRSSVQTLSTGPLYAGSLIIAPTSNFKISAGLVGSVEGYESTLDWNNTDLLTTDIFYVQNSKSVGVTATYKIGAITVKAIFGDGFDTGVWNFAQALVTYTLNSDNSLNIYGASNLGRTNPGAHFYGSASLPYSRSFVGSGPTSAAALVNSNMIGAYYSFTKGNLTLVPEVQYVYAKIDHKIGLDKASGNLGAALFADYKFGKSPWSIGAWAECFSSNGPDLWFINPRSKGVGLSISPTWQRKYLFVRASLGVLRLIDIGDGIGYGSKGSGRDQATAALGAGFLF</sequence>
<protein>
    <submittedName>
        <fullName evidence="1">Outer membrane beta-barrel protein</fullName>
    </submittedName>
</protein>
<dbReference type="EMBL" id="CP053710">
    <property type="protein sequence ID" value="QKE93591.1"/>
    <property type="molecule type" value="Genomic_DNA"/>
</dbReference>
<accession>A0A6M8HZS7</accession>
<organism evidence="1 2">
    <name type="scientific">Lichenicola cladoniae</name>
    <dbReference type="NCBI Taxonomy" id="1484109"/>
    <lineage>
        <taxon>Bacteria</taxon>
        <taxon>Pseudomonadati</taxon>
        <taxon>Pseudomonadota</taxon>
        <taxon>Alphaproteobacteria</taxon>
        <taxon>Acetobacterales</taxon>
        <taxon>Acetobacteraceae</taxon>
        <taxon>Lichenicola</taxon>
    </lineage>
</organism>
<dbReference type="Pfam" id="PF07642">
    <property type="entry name" value="BBP2"/>
    <property type="match status" value="1"/>
</dbReference>
<keyword evidence="2" id="KW-1185">Reference proteome</keyword>
<keyword evidence="1" id="KW-0614">Plasmid</keyword>
<dbReference type="KEGG" id="lck:HN018_25250"/>
<dbReference type="Proteomes" id="UP000500767">
    <property type="component" value="Plasmid unnamed2"/>
</dbReference>
<geneLocation type="plasmid" evidence="1 2">
    <name>unnamed2</name>
</geneLocation>
<evidence type="ECO:0000313" key="1">
    <source>
        <dbReference type="EMBL" id="QKE93591.1"/>
    </source>
</evidence>
<dbReference type="InterPro" id="IPR011486">
    <property type="entry name" value="BBP2"/>
</dbReference>
<dbReference type="AlphaFoldDB" id="A0A6M8HZS7"/>
<gene>
    <name evidence="1" type="ORF">HN018_25250</name>
</gene>